<sequence length="244" mass="25648">MKKLLLLLALPAVLLTTTACDREGDLLGPSVRGTGPTQTETRTINSFSRLELKIDADVILTQGSPQEVRIEAQRNILDVLETELAGDKLEIEYGRYNVRGHNPVQIYITVPALTEVEVSGSGKVSSTTPWTATSFRVGVSGSGEASLIFNKADALRTSISGSGAAKLSGLAPSHNVNISGSGRVDAYGLDTQDSYVAIAGSGRSYVRASRTLNADITGSGSVYYRGNPAVSSRITGSGKVLSDN</sequence>
<reference evidence="3 4" key="1">
    <citation type="submission" date="2020-08" db="EMBL/GenBank/DDBJ databases">
        <title>Genome sequence of Hymenobacter qilianensis JCM 19763T.</title>
        <authorList>
            <person name="Hyun D.-W."/>
            <person name="Bae J.-W."/>
        </authorList>
    </citation>
    <scope>NUCLEOTIDE SEQUENCE [LARGE SCALE GENOMIC DNA]</scope>
    <source>
        <strain evidence="3 4">JCM 19763</strain>
    </source>
</reference>
<dbReference type="Pfam" id="PF10988">
    <property type="entry name" value="DUF2807"/>
    <property type="match status" value="1"/>
</dbReference>
<dbReference type="RefSeq" id="WP_187733231.1">
    <property type="nucleotide sequence ID" value="NZ_BMFN01000001.1"/>
</dbReference>
<evidence type="ECO:0000313" key="4">
    <source>
        <dbReference type="Proteomes" id="UP000516093"/>
    </source>
</evidence>
<feature type="domain" description="Putative auto-transporter adhesin head GIN" evidence="2">
    <location>
        <begin position="47"/>
        <end position="228"/>
    </location>
</feature>
<accession>A0A7H0GXI5</accession>
<keyword evidence="1" id="KW-0732">Signal</keyword>
<dbReference type="PANTHER" id="PTHR39200:SF1">
    <property type="entry name" value="AUTO-TRANSPORTER ADHESIN HEAD GIN DOMAIN-CONTAINING PROTEIN-RELATED"/>
    <property type="match status" value="1"/>
</dbReference>
<feature type="signal peptide" evidence="1">
    <location>
        <begin position="1"/>
        <end position="21"/>
    </location>
</feature>
<organism evidence="3 4">
    <name type="scientific">Hymenobacter qilianensis</name>
    <dbReference type="NCBI Taxonomy" id="1385715"/>
    <lineage>
        <taxon>Bacteria</taxon>
        <taxon>Pseudomonadati</taxon>
        <taxon>Bacteroidota</taxon>
        <taxon>Cytophagia</taxon>
        <taxon>Cytophagales</taxon>
        <taxon>Hymenobacteraceae</taxon>
        <taxon>Hymenobacter</taxon>
    </lineage>
</organism>
<dbReference type="KEGG" id="hqi:H9L05_04740"/>
<proteinExistence type="predicted"/>
<evidence type="ECO:0000256" key="1">
    <source>
        <dbReference type="SAM" id="SignalP"/>
    </source>
</evidence>
<dbReference type="PROSITE" id="PS51257">
    <property type="entry name" value="PROKAR_LIPOPROTEIN"/>
    <property type="match status" value="1"/>
</dbReference>
<feature type="chain" id="PRO_5028991505" evidence="1">
    <location>
        <begin position="22"/>
        <end position="244"/>
    </location>
</feature>
<gene>
    <name evidence="3" type="ORF">H9L05_04740</name>
</gene>
<dbReference type="Proteomes" id="UP000516093">
    <property type="component" value="Chromosome"/>
</dbReference>
<protein>
    <submittedName>
        <fullName evidence="3">DUF2807 domain-containing protein</fullName>
    </submittedName>
</protein>
<dbReference type="Gene3D" id="2.160.20.120">
    <property type="match status" value="1"/>
</dbReference>
<evidence type="ECO:0000259" key="2">
    <source>
        <dbReference type="Pfam" id="PF10988"/>
    </source>
</evidence>
<name>A0A7H0GXI5_9BACT</name>
<keyword evidence="4" id="KW-1185">Reference proteome</keyword>
<dbReference type="InterPro" id="IPR021255">
    <property type="entry name" value="DUF2807"/>
</dbReference>
<dbReference type="EMBL" id="CP060784">
    <property type="protein sequence ID" value="QNP53001.1"/>
    <property type="molecule type" value="Genomic_DNA"/>
</dbReference>
<dbReference type="AlphaFoldDB" id="A0A7H0GXI5"/>
<evidence type="ECO:0000313" key="3">
    <source>
        <dbReference type="EMBL" id="QNP53001.1"/>
    </source>
</evidence>
<dbReference type="PANTHER" id="PTHR39200">
    <property type="entry name" value="HYPOTHETICAL EXPORTED PROTEIN"/>
    <property type="match status" value="1"/>
</dbReference>